<dbReference type="Proteomes" id="UP000588491">
    <property type="component" value="Unassembled WGS sequence"/>
</dbReference>
<dbReference type="RefSeq" id="WP_101730902.1">
    <property type="nucleotide sequence ID" value="NZ_JABBPK010000001.1"/>
</dbReference>
<keyword evidence="3 9" id="KW-0963">Cytoplasm</keyword>
<dbReference type="InterPro" id="IPR023865">
    <property type="entry name" value="Aliphatic_acid_kinase_CS"/>
</dbReference>
<dbReference type="InterPro" id="IPR011245">
    <property type="entry name" value="Butyrate_kin"/>
</dbReference>
<reference evidence="11 12" key="1">
    <citation type="submission" date="2020-04" db="EMBL/GenBank/DDBJ databases">
        <title>Bacillus sp. UniB3 isolated from commercial digestive syrup.</title>
        <authorList>
            <person name="Thorat V."/>
            <person name="Kirdat K."/>
            <person name="Tiwarekar B."/>
            <person name="Yadav A."/>
        </authorList>
    </citation>
    <scope>NUCLEOTIDE SEQUENCE [LARGE SCALE GENOMIC DNA]</scope>
    <source>
        <strain evidence="11 12">UniB3</strain>
    </source>
</reference>
<evidence type="ECO:0000313" key="11">
    <source>
        <dbReference type="EMBL" id="NMO78380.1"/>
    </source>
</evidence>
<comment type="catalytic activity">
    <reaction evidence="8 9">
        <text>butanoate + ATP = butanoyl phosphate + ADP</text>
        <dbReference type="Rhea" id="RHEA:13585"/>
        <dbReference type="ChEBI" id="CHEBI:17968"/>
        <dbReference type="ChEBI" id="CHEBI:30616"/>
        <dbReference type="ChEBI" id="CHEBI:58079"/>
        <dbReference type="ChEBI" id="CHEBI:456216"/>
        <dbReference type="EC" id="2.7.2.7"/>
    </reaction>
</comment>
<dbReference type="GO" id="GO:0005737">
    <property type="term" value="C:cytoplasm"/>
    <property type="evidence" value="ECO:0007669"/>
    <property type="project" value="UniProtKB-SubCell"/>
</dbReference>
<dbReference type="InterPro" id="IPR000890">
    <property type="entry name" value="Aliphatic_acid_kin_short-chain"/>
</dbReference>
<protein>
    <recommendedName>
        <fullName evidence="9">Probable butyrate kinase</fullName>
        <shortName evidence="9">BK</shortName>
        <ecNumber evidence="9">2.7.2.7</ecNumber>
    </recommendedName>
    <alternativeName>
        <fullName evidence="9">Branched-chain carboxylic acid kinase</fullName>
    </alternativeName>
</protein>
<name>A0A7Y0PN32_9BACI</name>
<dbReference type="GO" id="GO:0008776">
    <property type="term" value="F:acetate kinase activity"/>
    <property type="evidence" value="ECO:0007669"/>
    <property type="project" value="TreeGrafter"/>
</dbReference>
<evidence type="ECO:0000256" key="9">
    <source>
        <dbReference type="HAMAP-Rule" id="MF_00542"/>
    </source>
</evidence>
<dbReference type="Gene3D" id="3.30.420.40">
    <property type="match status" value="2"/>
</dbReference>
<evidence type="ECO:0000256" key="2">
    <source>
        <dbReference type="ARBA" id="ARBA00008748"/>
    </source>
</evidence>
<dbReference type="PIRSF" id="PIRSF036458">
    <property type="entry name" value="Butyrate_kin"/>
    <property type="match status" value="1"/>
</dbReference>
<comment type="similarity">
    <text evidence="2 9 10">Belongs to the acetokinase family.</text>
</comment>
<sequence length="369" mass="41162">MSRYRILVINPRSLVTEIALYENQVPIIIEDLHHDSEKIREFSSIVSQYKFRTNEILLYLVDKGINLSKLAAVCGRGGLLKPIDGGTYIINAAMRNDLLGQTRGEHPSNLGALIAYEIAEHLEIPSYIVDPVVVDEMDNIAKISGYPKITRKSVFHALNHKATGRRAAMELGKKYEKVKLIIAHLGDGITIGAHSNGKVIDVNNGLNGEGPFSMERSGTLPHGDLVDLCYSGEFTYKEMKQQLLYHSGVMAYLDKPRSLQIEEELQNPDNPNYLIFEALAYQVAKEIGSASAVLFGKVDAIILTGELAFSNLFVKLIMERVSWIADIMVYPGENERQSLAEGVLRVLRKEEIPKEYGDREECEDNGKGI</sequence>
<dbReference type="GO" id="GO:0005524">
    <property type="term" value="F:ATP binding"/>
    <property type="evidence" value="ECO:0007669"/>
    <property type="project" value="UniProtKB-KW"/>
</dbReference>
<keyword evidence="12" id="KW-1185">Reference proteome</keyword>
<keyword evidence="4 9" id="KW-0808">Transferase</keyword>
<dbReference type="GO" id="GO:0047761">
    <property type="term" value="F:butyrate kinase activity"/>
    <property type="evidence" value="ECO:0007669"/>
    <property type="project" value="UniProtKB-UniRule"/>
</dbReference>
<evidence type="ECO:0000256" key="1">
    <source>
        <dbReference type="ARBA" id="ARBA00004496"/>
    </source>
</evidence>
<keyword evidence="5 9" id="KW-0547">Nucleotide-binding</keyword>
<dbReference type="EMBL" id="JABBPK010000001">
    <property type="protein sequence ID" value="NMO78380.1"/>
    <property type="molecule type" value="Genomic_DNA"/>
</dbReference>
<dbReference type="EC" id="2.7.2.7" evidence="9"/>
<evidence type="ECO:0000256" key="7">
    <source>
        <dbReference type="ARBA" id="ARBA00022840"/>
    </source>
</evidence>
<keyword evidence="7 9" id="KW-0067">ATP-binding</keyword>
<comment type="caution">
    <text evidence="11">The sequence shown here is derived from an EMBL/GenBank/DDBJ whole genome shotgun (WGS) entry which is preliminary data.</text>
</comment>
<dbReference type="PANTHER" id="PTHR21060">
    <property type="entry name" value="ACETATE KINASE"/>
    <property type="match status" value="1"/>
</dbReference>
<organism evidence="11 12">
    <name type="scientific">Niallia alba</name>
    <dbReference type="NCBI Taxonomy" id="2729105"/>
    <lineage>
        <taxon>Bacteria</taxon>
        <taxon>Bacillati</taxon>
        <taxon>Bacillota</taxon>
        <taxon>Bacilli</taxon>
        <taxon>Bacillales</taxon>
        <taxon>Bacillaceae</taxon>
        <taxon>Niallia</taxon>
    </lineage>
</organism>
<dbReference type="CDD" id="cd24011">
    <property type="entry name" value="ASKHA_NBD_BK"/>
    <property type="match status" value="1"/>
</dbReference>
<dbReference type="NCBIfam" id="NF002834">
    <property type="entry name" value="PRK03011.1-5"/>
    <property type="match status" value="1"/>
</dbReference>
<dbReference type="InterPro" id="IPR043129">
    <property type="entry name" value="ATPase_NBD"/>
</dbReference>
<dbReference type="PANTHER" id="PTHR21060:SF3">
    <property type="entry name" value="BUTYRATE KINASE 2-RELATED"/>
    <property type="match status" value="1"/>
</dbReference>
<evidence type="ECO:0000256" key="6">
    <source>
        <dbReference type="ARBA" id="ARBA00022777"/>
    </source>
</evidence>
<dbReference type="PROSITE" id="PS01076">
    <property type="entry name" value="ACETATE_KINASE_2"/>
    <property type="match status" value="1"/>
</dbReference>
<dbReference type="PRINTS" id="PR00471">
    <property type="entry name" value="ACETATEKNASE"/>
</dbReference>
<keyword evidence="6 9" id="KW-0418">Kinase</keyword>
<gene>
    <name evidence="9 11" type="primary">buk</name>
    <name evidence="11" type="ORF">HHU08_15450</name>
</gene>
<dbReference type="SUPFAM" id="SSF53067">
    <property type="entry name" value="Actin-like ATPase domain"/>
    <property type="match status" value="2"/>
</dbReference>
<evidence type="ECO:0000256" key="5">
    <source>
        <dbReference type="ARBA" id="ARBA00022741"/>
    </source>
</evidence>
<evidence type="ECO:0000313" key="12">
    <source>
        <dbReference type="Proteomes" id="UP000588491"/>
    </source>
</evidence>
<dbReference type="HAMAP" id="MF_00542">
    <property type="entry name" value="Butyrate_kinase"/>
    <property type="match status" value="1"/>
</dbReference>
<evidence type="ECO:0000256" key="8">
    <source>
        <dbReference type="ARBA" id="ARBA00048596"/>
    </source>
</evidence>
<accession>A0A7Y0PN32</accession>
<dbReference type="Pfam" id="PF00871">
    <property type="entry name" value="Acetate_kinase"/>
    <property type="match status" value="1"/>
</dbReference>
<dbReference type="NCBIfam" id="TIGR02707">
    <property type="entry name" value="butyr_kinase"/>
    <property type="match status" value="1"/>
</dbReference>
<comment type="subcellular location">
    <subcellularLocation>
        <location evidence="1 9">Cytoplasm</location>
    </subcellularLocation>
</comment>
<evidence type="ECO:0000256" key="4">
    <source>
        <dbReference type="ARBA" id="ARBA00022679"/>
    </source>
</evidence>
<evidence type="ECO:0000256" key="3">
    <source>
        <dbReference type="ARBA" id="ARBA00022490"/>
    </source>
</evidence>
<dbReference type="AlphaFoldDB" id="A0A7Y0PN32"/>
<dbReference type="GO" id="GO:0006083">
    <property type="term" value="P:acetate metabolic process"/>
    <property type="evidence" value="ECO:0007669"/>
    <property type="project" value="TreeGrafter"/>
</dbReference>
<evidence type="ECO:0000256" key="10">
    <source>
        <dbReference type="RuleBase" id="RU003835"/>
    </source>
</evidence>
<proteinExistence type="inferred from homology"/>